<dbReference type="Proteomes" id="UP001151760">
    <property type="component" value="Unassembled WGS sequence"/>
</dbReference>
<proteinExistence type="predicted"/>
<evidence type="ECO:0000256" key="1">
    <source>
        <dbReference type="SAM" id="MobiDB-lite"/>
    </source>
</evidence>
<protein>
    <submittedName>
        <fullName evidence="2">Uncharacterized protein</fullName>
    </submittedName>
</protein>
<evidence type="ECO:0000313" key="3">
    <source>
        <dbReference type="Proteomes" id="UP001151760"/>
    </source>
</evidence>
<gene>
    <name evidence="2" type="ORF">Tco_1069745</name>
</gene>
<keyword evidence="3" id="KW-1185">Reference proteome</keyword>
<reference evidence="2" key="2">
    <citation type="submission" date="2022-01" db="EMBL/GenBank/DDBJ databases">
        <authorList>
            <person name="Yamashiro T."/>
            <person name="Shiraishi A."/>
            <person name="Satake H."/>
            <person name="Nakayama K."/>
        </authorList>
    </citation>
    <scope>NUCLEOTIDE SEQUENCE</scope>
</reference>
<feature type="region of interest" description="Disordered" evidence="1">
    <location>
        <begin position="58"/>
        <end position="87"/>
    </location>
</feature>
<dbReference type="EMBL" id="BQNB010019691">
    <property type="protein sequence ID" value="GJT88028.1"/>
    <property type="molecule type" value="Genomic_DNA"/>
</dbReference>
<sequence>MSSVLTLRDDTISDVIADKSSFVRVTQEGFVAGGLLLSVALKFGSAQLDYAAKSVVSGHGQYGSAPTVNPEGKVSEALGPSPTLRKRRALPDKIPKGMFRKVKSPIYSF</sequence>
<reference evidence="2" key="1">
    <citation type="journal article" date="2022" name="Int. J. Mol. Sci.">
        <title>Draft Genome of Tanacetum Coccineum: Genomic Comparison of Closely Related Tanacetum-Family Plants.</title>
        <authorList>
            <person name="Yamashiro T."/>
            <person name="Shiraishi A."/>
            <person name="Nakayama K."/>
            <person name="Satake H."/>
        </authorList>
    </citation>
    <scope>NUCLEOTIDE SEQUENCE</scope>
</reference>
<accession>A0ABQ5HLM6</accession>
<organism evidence="2 3">
    <name type="scientific">Tanacetum coccineum</name>
    <dbReference type="NCBI Taxonomy" id="301880"/>
    <lineage>
        <taxon>Eukaryota</taxon>
        <taxon>Viridiplantae</taxon>
        <taxon>Streptophyta</taxon>
        <taxon>Embryophyta</taxon>
        <taxon>Tracheophyta</taxon>
        <taxon>Spermatophyta</taxon>
        <taxon>Magnoliopsida</taxon>
        <taxon>eudicotyledons</taxon>
        <taxon>Gunneridae</taxon>
        <taxon>Pentapetalae</taxon>
        <taxon>asterids</taxon>
        <taxon>campanulids</taxon>
        <taxon>Asterales</taxon>
        <taxon>Asteraceae</taxon>
        <taxon>Asteroideae</taxon>
        <taxon>Anthemideae</taxon>
        <taxon>Anthemidinae</taxon>
        <taxon>Tanacetum</taxon>
    </lineage>
</organism>
<comment type="caution">
    <text evidence="2">The sequence shown here is derived from an EMBL/GenBank/DDBJ whole genome shotgun (WGS) entry which is preliminary data.</text>
</comment>
<evidence type="ECO:0000313" key="2">
    <source>
        <dbReference type="EMBL" id="GJT88028.1"/>
    </source>
</evidence>
<name>A0ABQ5HLM6_9ASTR</name>